<accession>A0ABM7UP52</accession>
<dbReference type="PIRSF" id="PIRSF005211">
    <property type="entry name" value="Ab_hydro_YheT"/>
    <property type="match status" value="1"/>
</dbReference>
<dbReference type="SUPFAM" id="SSF53474">
    <property type="entry name" value="alpha/beta-Hydrolases"/>
    <property type="match status" value="1"/>
</dbReference>
<dbReference type="Proteomes" id="UP000245263">
    <property type="component" value="Plasmid pE30-1"/>
</dbReference>
<evidence type="ECO:0000259" key="2">
    <source>
        <dbReference type="Pfam" id="PF00561"/>
    </source>
</evidence>
<gene>
    <name evidence="3" type="ORF">LPTSP3_g38970</name>
</gene>
<geneLocation type="plasmid" evidence="3 4">
    <name>pE30-1</name>
</geneLocation>
<organism evidence="3 4">
    <name type="scientific">Leptospira kobayashii</name>
    <dbReference type="NCBI Taxonomy" id="1917830"/>
    <lineage>
        <taxon>Bacteria</taxon>
        <taxon>Pseudomonadati</taxon>
        <taxon>Spirochaetota</taxon>
        <taxon>Spirochaetia</taxon>
        <taxon>Leptospirales</taxon>
        <taxon>Leptospiraceae</taxon>
        <taxon>Leptospira</taxon>
    </lineage>
</organism>
<proteinExistence type="inferred from homology"/>
<dbReference type="EMBL" id="AP025030">
    <property type="protein sequence ID" value="BDA80967.1"/>
    <property type="molecule type" value="Genomic_DNA"/>
</dbReference>
<sequence>MVKTDGNVSLLSSLNEVEDSKGTLILLHGWEGSIHSSYIVRTANHFFQKGFSIFRLNLRDHGDTHHLNEGIFNGSLFEETYEAVRILSLKANKTKPVYLIGFSLGGNFVLRILHRHSSEKKSKQIQNLKYSFSISPAIDPYEATLKMDEHPILKKYFLRAWARSLKKKATLFPFLYEFGNMNRHKSVMDLTEKMISDHSEFANVAEYFSTYTLKPDFFSKIKTPVTVLTSADDPVIPVSHFYEIPRNPYLEVVVESRGGHCGFIEDGKRSAYYWKIMERKMN</sequence>
<dbReference type="GO" id="GO:0016787">
    <property type="term" value="F:hydrolase activity"/>
    <property type="evidence" value="ECO:0007669"/>
    <property type="project" value="UniProtKB-KW"/>
</dbReference>
<comment type="similarity">
    <text evidence="1">Belongs to the AB hydrolase superfamily. AB hydrolase 4 family.</text>
</comment>
<evidence type="ECO:0000256" key="1">
    <source>
        <dbReference type="ARBA" id="ARBA00010884"/>
    </source>
</evidence>
<reference evidence="3 4" key="1">
    <citation type="submission" date="2021-08" db="EMBL/GenBank/DDBJ databases">
        <title>Complete genome sequence of Leptospira kobayashii strain E30.</title>
        <authorList>
            <person name="Nakao R."/>
            <person name="Nakamura S."/>
            <person name="Masuzawa T."/>
            <person name="Koizumi N."/>
        </authorList>
    </citation>
    <scope>NUCLEOTIDE SEQUENCE [LARGE SCALE GENOMIC DNA]</scope>
    <source>
        <strain evidence="3 4">E30</strain>
        <plasmid evidence="3 4">pE30-1</plasmid>
    </source>
</reference>
<keyword evidence="4" id="KW-1185">Reference proteome</keyword>
<name>A0ABM7UP52_9LEPT</name>
<dbReference type="InterPro" id="IPR012020">
    <property type="entry name" value="ABHD4"/>
</dbReference>
<dbReference type="PANTHER" id="PTHR10794:SF63">
    <property type="entry name" value="ALPHA_BETA HYDROLASE 1, ISOFORM A"/>
    <property type="match status" value="1"/>
</dbReference>
<feature type="domain" description="AB hydrolase-1" evidence="2">
    <location>
        <begin position="23"/>
        <end position="118"/>
    </location>
</feature>
<dbReference type="InterPro" id="IPR029058">
    <property type="entry name" value="AB_hydrolase_fold"/>
</dbReference>
<keyword evidence="3" id="KW-0378">Hydrolase</keyword>
<dbReference type="Pfam" id="PF00561">
    <property type="entry name" value="Abhydrolase_1"/>
    <property type="match status" value="1"/>
</dbReference>
<evidence type="ECO:0000313" key="3">
    <source>
        <dbReference type="EMBL" id="BDA80967.1"/>
    </source>
</evidence>
<keyword evidence="3" id="KW-0614">Plasmid</keyword>
<dbReference type="PANTHER" id="PTHR10794">
    <property type="entry name" value="ABHYDROLASE DOMAIN-CONTAINING PROTEIN"/>
    <property type="match status" value="1"/>
</dbReference>
<evidence type="ECO:0000313" key="4">
    <source>
        <dbReference type="Proteomes" id="UP000245263"/>
    </source>
</evidence>
<protein>
    <submittedName>
        <fullName evidence="3">Hydrolase</fullName>
    </submittedName>
</protein>
<dbReference type="InterPro" id="IPR000073">
    <property type="entry name" value="AB_hydrolase_1"/>
</dbReference>
<dbReference type="InterPro" id="IPR050960">
    <property type="entry name" value="AB_hydrolase_4_sf"/>
</dbReference>
<dbReference type="Gene3D" id="3.40.50.1820">
    <property type="entry name" value="alpha/beta hydrolase"/>
    <property type="match status" value="1"/>
</dbReference>